<evidence type="ECO:0000259" key="12">
    <source>
        <dbReference type="Pfam" id="PF00541"/>
    </source>
</evidence>
<keyword evidence="8" id="KW-0946">Virion</keyword>
<protein>
    <submittedName>
        <fullName evidence="13">Fiber</fullName>
    </submittedName>
</protein>
<organism evidence="13">
    <name type="scientific">Human mastadenovirus B</name>
    <dbReference type="NCBI Taxonomy" id="108098"/>
    <lineage>
        <taxon>Viruses</taxon>
        <taxon>Varidnaviria</taxon>
        <taxon>Bamfordvirae</taxon>
        <taxon>Preplasmiviricota</taxon>
        <taxon>Polisuviricotina</taxon>
        <taxon>Pharingeaviricetes</taxon>
        <taxon>Rowavirales</taxon>
        <taxon>Adenoviridae</taxon>
        <taxon>Mastadenovirus</taxon>
        <taxon>Mastadenovirus blackbeardi</taxon>
    </lineage>
</organism>
<keyword evidence="9" id="KW-0426">Late protein</keyword>
<dbReference type="EMBL" id="GU004377">
    <property type="protein sequence ID" value="ADE92936.1"/>
    <property type="molecule type" value="Genomic_DNA"/>
</dbReference>
<evidence type="ECO:0000256" key="6">
    <source>
        <dbReference type="ARBA" id="ARBA00022581"/>
    </source>
</evidence>
<keyword evidence="10" id="KW-1233">Viral attachment to host adhesion receptor</keyword>
<evidence type="ECO:0000256" key="3">
    <source>
        <dbReference type="ARBA" id="ARBA00006685"/>
    </source>
</evidence>
<dbReference type="Pfam" id="PF00608">
    <property type="entry name" value="Adeno_shaft"/>
    <property type="match status" value="2"/>
</dbReference>
<evidence type="ECO:0000256" key="11">
    <source>
        <dbReference type="ARBA" id="ARBA00023296"/>
    </source>
</evidence>
<evidence type="ECO:0000256" key="8">
    <source>
        <dbReference type="ARBA" id="ARBA00022844"/>
    </source>
</evidence>
<dbReference type="Pfam" id="PF00541">
    <property type="entry name" value="Adeno_knob"/>
    <property type="match status" value="1"/>
</dbReference>
<dbReference type="Gene3D" id="2.10.25.20">
    <property type="entry name" value="reovirus attachment protein sigma1, domain 1"/>
    <property type="match status" value="1"/>
</dbReference>
<dbReference type="GO" id="GO:0046718">
    <property type="term" value="P:symbiont entry into host cell"/>
    <property type="evidence" value="ECO:0007669"/>
    <property type="project" value="UniProtKB-KW"/>
</dbReference>
<evidence type="ECO:0000256" key="10">
    <source>
        <dbReference type="ARBA" id="ARBA00023165"/>
    </source>
</evidence>
<evidence type="ECO:0000256" key="7">
    <source>
        <dbReference type="ARBA" id="ARBA00022804"/>
    </source>
</evidence>
<sequence>MAKRARLSSSFNPVYPYEDESSSQHPFINPGFISSNGFAQSPDGVLTLKCVNPLTTASGPLQLKVGSSLTVDTIDGSLEENITAAAPLTKTNHSIGLSIGSGLQTKDDKLCLSLGDGLVTKDDKLCLSLGDGLITKNDVLCAKLGHGLVFDSSNAITIENNTLWTGAKPSANCVIKEGEDSPDCKLTLVLVKNGGLINGYITLMGASEYTNTLFKNNQVTIDVNLAFDNTGQIITYLSSLKSNLNFKDNQNMTTGTITSAKGFMPSTTAYPFITYATETLNEDYIYGECYYKSTNGTLFPLKVTVTLNRRMSASGMAYAMNFSWSLNAEEAPETTEVTLITSPFFFSYIREDD</sequence>
<dbReference type="InterPro" id="IPR009013">
    <property type="entry name" value="Attachment_protein_shaft_sf"/>
</dbReference>
<feature type="domain" description="Adenoviral fibre protein knob" evidence="12">
    <location>
        <begin position="159"/>
        <end position="351"/>
    </location>
</feature>
<dbReference type="GO" id="GO:0098671">
    <property type="term" value="P:adhesion receptor-mediated virion attachment to host cell"/>
    <property type="evidence" value="ECO:0007669"/>
    <property type="project" value="UniProtKB-KW"/>
</dbReference>
<dbReference type="GO" id="GO:0042025">
    <property type="term" value="C:host cell nucleus"/>
    <property type="evidence" value="ECO:0007669"/>
    <property type="project" value="UniProtKB-SubCell"/>
</dbReference>
<dbReference type="InterPro" id="IPR000939">
    <property type="entry name" value="Adenobir_fibre_prot_rpt/shaft"/>
</dbReference>
<keyword evidence="4" id="KW-0167">Capsid protein</keyword>
<dbReference type="SUPFAM" id="SSF49835">
    <property type="entry name" value="Virus attachment protein globular domain"/>
    <property type="match status" value="1"/>
</dbReference>
<evidence type="ECO:0000256" key="4">
    <source>
        <dbReference type="ARBA" id="ARBA00022561"/>
    </source>
</evidence>
<comment type="subcellular location">
    <subcellularLocation>
        <location evidence="1">Host nucleus</location>
    </subcellularLocation>
    <subcellularLocation>
        <location evidence="2">Virion</location>
    </subcellularLocation>
</comment>
<dbReference type="PRINTS" id="PR00307">
    <property type="entry name" value="ADENOVSFIBRE"/>
</dbReference>
<keyword evidence="7" id="KW-1161">Viral attachment to host cell</keyword>
<proteinExistence type="inferred from homology"/>
<dbReference type="SUPFAM" id="SSF51225">
    <property type="entry name" value="Fibre shaft of virus attachment proteins"/>
    <property type="match status" value="1"/>
</dbReference>
<accession>D7P6B4</accession>
<evidence type="ECO:0000256" key="9">
    <source>
        <dbReference type="ARBA" id="ARBA00022921"/>
    </source>
</evidence>
<evidence type="ECO:0000256" key="1">
    <source>
        <dbReference type="ARBA" id="ARBA00004147"/>
    </source>
</evidence>
<reference evidence="13" key="1">
    <citation type="submission" date="2009-09" db="EMBL/GenBank/DDBJ databases">
        <title>Molecular characterization of an adenovirus 3-16 intermediate strain isolated from a pediatric case of acute respiratory disease.</title>
        <authorList>
            <person name="Kajon A.E."/>
            <person name="Dickson L.M."/>
            <person name="Murtagh P."/>
            <person name="Carballal G."/>
            <person name="Echavarria M."/>
        </authorList>
    </citation>
    <scope>NUCLEOTIDE SEQUENCE</scope>
    <source>
        <strain evidence="13">Arg827/04</strain>
    </source>
</reference>
<evidence type="ECO:0000256" key="5">
    <source>
        <dbReference type="ARBA" id="ARBA00022562"/>
    </source>
</evidence>
<comment type="similarity">
    <text evidence="3">Belongs to the adenoviridae fiber family.</text>
</comment>
<dbReference type="InterPro" id="IPR008982">
    <property type="entry name" value="Adenovirus_pIV-like_att"/>
</dbReference>
<dbReference type="InterPro" id="IPR000978">
    <property type="entry name" value="Adeno_fibre_knob"/>
</dbReference>
<evidence type="ECO:0000256" key="2">
    <source>
        <dbReference type="ARBA" id="ARBA00004328"/>
    </source>
</evidence>
<evidence type="ECO:0000313" key="13">
    <source>
        <dbReference type="EMBL" id="ADE92936.1"/>
    </source>
</evidence>
<keyword evidence="6" id="KW-0945">Host-virus interaction</keyword>
<keyword evidence="11" id="KW-1160">Virus entry into host cell</keyword>
<dbReference type="InterPro" id="IPR000931">
    <property type="entry name" value="Adeno_fibre"/>
</dbReference>
<dbReference type="Gene3D" id="2.60.90.10">
    <property type="entry name" value="Adenovirus pIV-related, attachment domain"/>
    <property type="match status" value="1"/>
</dbReference>
<name>D7P6B4_9ADEN</name>
<keyword evidence="5" id="KW-1048">Host nucleus</keyword>
<dbReference type="GO" id="GO:0019028">
    <property type="term" value="C:viral capsid"/>
    <property type="evidence" value="ECO:0007669"/>
    <property type="project" value="UniProtKB-KW"/>
</dbReference>
<dbReference type="GO" id="GO:0007155">
    <property type="term" value="P:cell adhesion"/>
    <property type="evidence" value="ECO:0007669"/>
    <property type="project" value="InterPro"/>
</dbReference>